<comment type="caution">
    <text evidence="2">The sequence shown here is derived from an EMBL/GenBank/DDBJ whole genome shotgun (WGS) entry which is preliminary data.</text>
</comment>
<evidence type="ECO:0000313" key="3">
    <source>
        <dbReference type="Proteomes" id="UP001187192"/>
    </source>
</evidence>
<sequence length="53" mass="5853">MTTIKVSRSTTTTARSRGWRSLLIALGAPASSRNRHHDRGQQDLPEKAHLIAT</sequence>
<proteinExistence type="predicted"/>
<reference evidence="2" key="1">
    <citation type="submission" date="2023-07" db="EMBL/GenBank/DDBJ databases">
        <title>draft genome sequence of fig (Ficus carica).</title>
        <authorList>
            <person name="Takahashi T."/>
            <person name="Nishimura K."/>
        </authorList>
    </citation>
    <scope>NUCLEOTIDE SEQUENCE</scope>
</reference>
<organism evidence="2 3">
    <name type="scientific">Ficus carica</name>
    <name type="common">Common fig</name>
    <dbReference type="NCBI Taxonomy" id="3494"/>
    <lineage>
        <taxon>Eukaryota</taxon>
        <taxon>Viridiplantae</taxon>
        <taxon>Streptophyta</taxon>
        <taxon>Embryophyta</taxon>
        <taxon>Tracheophyta</taxon>
        <taxon>Spermatophyta</taxon>
        <taxon>Magnoliopsida</taxon>
        <taxon>eudicotyledons</taxon>
        <taxon>Gunneridae</taxon>
        <taxon>Pentapetalae</taxon>
        <taxon>rosids</taxon>
        <taxon>fabids</taxon>
        <taxon>Rosales</taxon>
        <taxon>Moraceae</taxon>
        <taxon>Ficeae</taxon>
        <taxon>Ficus</taxon>
    </lineage>
</organism>
<dbReference type="Proteomes" id="UP001187192">
    <property type="component" value="Unassembled WGS sequence"/>
</dbReference>
<dbReference type="Gramene" id="FCD_00023974-RA">
    <property type="protein sequence ID" value="FCD_00023974-RA:cds"/>
    <property type="gene ID" value="FCD_00023974"/>
</dbReference>
<keyword evidence="3" id="KW-1185">Reference proteome</keyword>
<dbReference type="EMBL" id="BTGU01000132">
    <property type="protein sequence ID" value="GMN62634.1"/>
    <property type="molecule type" value="Genomic_DNA"/>
</dbReference>
<feature type="region of interest" description="Disordered" evidence="1">
    <location>
        <begin position="30"/>
        <end position="53"/>
    </location>
</feature>
<evidence type="ECO:0000256" key="1">
    <source>
        <dbReference type="SAM" id="MobiDB-lite"/>
    </source>
</evidence>
<gene>
    <name evidence="2" type="ORF">TIFTF001_031715</name>
</gene>
<protein>
    <submittedName>
        <fullName evidence="2">Uncharacterized protein</fullName>
    </submittedName>
</protein>
<dbReference type="AlphaFoldDB" id="A0AA88DVN8"/>
<accession>A0AA88DVN8</accession>
<name>A0AA88DVN8_FICCA</name>
<evidence type="ECO:0000313" key="2">
    <source>
        <dbReference type="EMBL" id="GMN62634.1"/>
    </source>
</evidence>
<feature type="compositionally biased region" description="Basic and acidic residues" evidence="1">
    <location>
        <begin position="39"/>
        <end position="53"/>
    </location>
</feature>